<organism evidence="1 2">
    <name type="scientific">Sesamum alatum</name>
    <dbReference type="NCBI Taxonomy" id="300844"/>
    <lineage>
        <taxon>Eukaryota</taxon>
        <taxon>Viridiplantae</taxon>
        <taxon>Streptophyta</taxon>
        <taxon>Embryophyta</taxon>
        <taxon>Tracheophyta</taxon>
        <taxon>Spermatophyta</taxon>
        <taxon>Magnoliopsida</taxon>
        <taxon>eudicotyledons</taxon>
        <taxon>Gunneridae</taxon>
        <taxon>Pentapetalae</taxon>
        <taxon>asterids</taxon>
        <taxon>lamiids</taxon>
        <taxon>Lamiales</taxon>
        <taxon>Pedaliaceae</taxon>
        <taxon>Sesamum</taxon>
    </lineage>
</organism>
<comment type="caution">
    <text evidence="1">The sequence shown here is derived from an EMBL/GenBank/DDBJ whole genome shotgun (WGS) entry which is preliminary data.</text>
</comment>
<reference evidence="1" key="1">
    <citation type="submission" date="2020-06" db="EMBL/GenBank/DDBJ databases">
        <authorList>
            <person name="Li T."/>
            <person name="Hu X."/>
            <person name="Zhang T."/>
            <person name="Song X."/>
            <person name="Zhang H."/>
            <person name="Dai N."/>
            <person name="Sheng W."/>
            <person name="Hou X."/>
            <person name="Wei L."/>
        </authorList>
    </citation>
    <scope>NUCLEOTIDE SEQUENCE</scope>
    <source>
        <strain evidence="1">3651</strain>
        <tissue evidence="1">Leaf</tissue>
    </source>
</reference>
<dbReference type="AlphaFoldDB" id="A0AAE2CGR3"/>
<keyword evidence="2" id="KW-1185">Reference proteome</keyword>
<name>A0AAE2CGR3_9LAMI</name>
<reference evidence="1" key="2">
    <citation type="journal article" date="2024" name="Plant">
        <title>Genomic evolution and insights into agronomic trait innovations of Sesamum species.</title>
        <authorList>
            <person name="Miao H."/>
            <person name="Wang L."/>
            <person name="Qu L."/>
            <person name="Liu H."/>
            <person name="Sun Y."/>
            <person name="Le M."/>
            <person name="Wang Q."/>
            <person name="Wei S."/>
            <person name="Zheng Y."/>
            <person name="Lin W."/>
            <person name="Duan Y."/>
            <person name="Cao H."/>
            <person name="Xiong S."/>
            <person name="Wang X."/>
            <person name="Wei L."/>
            <person name="Li C."/>
            <person name="Ma Q."/>
            <person name="Ju M."/>
            <person name="Zhao R."/>
            <person name="Li G."/>
            <person name="Mu C."/>
            <person name="Tian Q."/>
            <person name="Mei H."/>
            <person name="Zhang T."/>
            <person name="Gao T."/>
            <person name="Zhang H."/>
        </authorList>
    </citation>
    <scope>NUCLEOTIDE SEQUENCE</scope>
    <source>
        <strain evidence="1">3651</strain>
    </source>
</reference>
<gene>
    <name evidence="1" type="ORF">Salat_2096300</name>
</gene>
<dbReference type="InterPro" id="IPR004252">
    <property type="entry name" value="Probable_transposase_24"/>
</dbReference>
<evidence type="ECO:0000313" key="1">
    <source>
        <dbReference type="EMBL" id="KAK4421457.1"/>
    </source>
</evidence>
<evidence type="ECO:0000313" key="2">
    <source>
        <dbReference type="Proteomes" id="UP001293254"/>
    </source>
</evidence>
<dbReference type="Proteomes" id="UP001293254">
    <property type="component" value="Unassembled WGS sequence"/>
</dbReference>
<dbReference type="Pfam" id="PF03004">
    <property type="entry name" value="Transposase_24"/>
    <property type="match status" value="1"/>
</dbReference>
<sequence>MIYRAKRNALENASKELGRELCALDMIGRGPDWMHTHIWDELVEKHWSAENYKGKCIIAQKNRITEKEGCITQHTGGSIPQGAHKMRMEKELGREVSELELFHRTHRRNHGTGDFVDSKSKKVNGDYMAKIGGNNESIESSIDIQSWCDVTRGPSKGRIYGFGHSQSSDIFSRISVTSTLRESEERYNELTKAMDEKYNELTMKMQEELFKTRSRE</sequence>
<proteinExistence type="predicted"/>
<dbReference type="EMBL" id="JACGWO010000008">
    <property type="protein sequence ID" value="KAK4421457.1"/>
    <property type="molecule type" value="Genomic_DNA"/>
</dbReference>
<accession>A0AAE2CGR3</accession>
<protein>
    <submittedName>
        <fullName evidence="1">Uncharacterized protein</fullName>
    </submittedName>
</protein>